<accession>A0ABR4IWA8</accession>
<comment type="caution">
    <text evidence="2">The sequence shown here is derived from an EMBL/GenBank/DDBJ whole genome shotgun (WGS) entry which is preliminary data.</text>
</comment>
<keyword evidence="3" id="KW-1185">Reference proteome</keyword>
<organism evidence="2 3">
    <name type="scientific">Aspergillus cavernicola</name>
    <dbReference type="NCBI Taxonomy" id="176166"/>
    <lineage>
        <taxon>Eukaryota</taxon>
        <taxon>Fungi</taxon>
        <taxon>Dikarya</taxon>
        <taxon>Ascomycota</taxon>
        <taxon>Pezizomycotina</taxon>
        <taxon>Eurotiomycetes</taxon>
        <taxon>Eurotiomycetidae</taxon>
        <taxon>Eurotiales</taxon>
        <taxon>Aspergillaceae</taxon>
        <taxon>Aspergillus</taxon>
        <taxon>Aspergillus subgen. Nidulantes</taxon>
    </lineage>
</organism>
<feature type="compositionally biased region" description="Polar residues" evidence="1">
    <location>
        <begin position="125"/>
        <end position="144"/>
    </location>
</feature>
<evidence type="ECO:0000313" key="3">
    <source>
        <dbReference type="Proteomes" id="UP001610335"/>
    </source>
</evidence>
<sequence>MKGYTLSFLVEMGHYGLTNDPVAGCGNKSLPFTRTGGCFVRSPIISSIKFVGQSMIPLYYICSPSVSISVEFQTRSCCNSLASDLHMVEHRARKNKSNLLRSFQFIFWSSFNQDPKHPPPRYKIATSTKEPAHTTSAPNSTTPSIPYAVPHANPTQHPTNPK</sequence>
<gene>
    <name evidence="2" type="ORF">BDW59DRAFT_114729</name>
</gene>
<protein>
    <submittedName>
        <fullName evidence="2">Uncharacterized protein</fullName>
    </submittedName>
</protein>
<reference evidence="2 3" key="1">
    <citation type="submission" date="2024-07" db="EMBL/GenBank/DDBJ databases">
        <title>Section-level genome sequencing and comparative genomics of Aspergillus sections Usti and Cavernicolus.</title>
        <authorList>
            <consortium name="Lawrence Berkeley National Laboratory"/>
            <person name="Nybo J.L."/>
            <person name="Vesth T.C."/>
            <person name="Theobald S."/>
            <person name="Frisvad J.C."/>
            <person name="Larsen T.O."/>
            <person name="Kjaerboelling I."/>
            <person name="Rothschild-Mancinelli K."/>
            <person name="Lyhne E.K."/>
            <person name="Kogle M.E."/>
            <person name="Barry K."/>
            <person name="Clum A."/>
            <person name="Na H."/>
            <person name="Ledsgaard L."/>
            <person name="Lin J."/>
            <person name="Lipzen A."/>
            <person name="Kuo A."/>
            <person name="Riley R."/>
            <person name="Mondo S."/>
            <person name="LaButti K."/>
            <person name="Haridas S."/>
            <person name="Pangalinan J."/>
            <person name="Salamov A.A."/>
            <person name="Simmons B.A."/>
            <person name="Magnuson J.K."/>
            <person name="Chen J."/>
            <person name="Drula E."/>
            <person name="Henrissat B."/>
            <person name="Wiebenga A."/>
            <person name="Lubbers R.J."/>
            <person name="Gomes A.C."/>
            <person name="Makela M.R."/>
            <person name="Stajich J."/>
            <person name="Grigoriev I.V."/>
            <person name="Mortensen U.H."/>
            <person name="De vries R.P."/>
            <person name="Baker S.E."/>
            <person name="Andersen M.R."/>
        </authorList>
    </citation>
    <scope>NUCLEOTIDE SEQUENCE [LARGE SCALE GENOMIC DNA]</scope>
    <source>
        <strain evidence="2 3">CBS 600.67</strain>
    </source>
</reference>
<evidence type="ECO:0000313" key="2">
    <source>
        <dbReference type="EMBL" id="KAL2832039.1"/>
    </source>
</evidence>
<proteinExistence type="predicted"/>
<feature type="compositionally biased region" description="Polar residues" evidence="1">
    <location>
        <begin position="153"/>
        <end position="162"/>
    </location>
</feature>
<evidence type="ECO:0000256" key="1">
    <source>
        <dbReference type="SAM" id="MobiDB-lite"/>
    </source>
</evidence>
<name>A0ABR4IWA8_9EURO</name>
<dbReference type="Proteomes" id="UP001610335">
    <property type="component" value="Unassembled WGS sequence"/>
</dbReference>
<dbReference type="EMBL" id="JBFXLS010000007">
    <property type="protein sequence ID" value="KAL2832039.1"/>
    <property type="molecule type" value="Genomic_DNA"/>
</dbReference>
<feature type="region of interest" description="Disordered" evidence="1">
    <location>
        <begin position="115"/>
        <end position="162"/>
    </location>
</feature>